<evidence type="ECO:0000256" key="10">
    <source>
        <dbReference type="SAM" id="MobiDB-lite"/>
    </source>
</evidence>
<protein>
    <recommendedName>
        <fullName evidence="9">Lipoyl synthase</fullName>
        <ecNumber evidence="9">2.8.1.8</ecNumber>
    </recommendedName>
    <alternativeName>
        <fullName evidence="9">Lip-syn</fullName>
        <shortName evidence="9">LS</shortName>
    </alternativeName>
    <alternativeName>
        <fullName evidence="9">Lipoate synthase</fullName>
    </alternativeName>
    <alternativeName>
        <fullName evidence="9">Lipoic acid synthase</fullName>
    </alternativeName>
    <alternativeName>
        <fullName evidence="9">Sulfur insertion protein LipA</fullName>
    </alternativeName>
</protein>
<dbReference type="Pfam" id="PF04055">
    <property type="entry name" value="Radical_SAM"/>
    <property type="match status" value="1"/>
</dbReference>
<comment type="pathway">
    <text evidence="9">Protein modification; protein lipoylation via endogenous pathway; protein N(6)-(lipoyl)lysine from octanoyl-[acyl-carrier-protein]: step 2/2.</text>
</comment>
<feature type="binding site" evidence="9">
    <location>
        <position position="80"/>
    </location>
    <ligand>
        <name>[4Fe-4S] cluster</name>
        <dbReference type="ChEBI" id="CHEBI:49883"/>
        <label>1</label>
    </ligand>
</feature>
<evidence type="ECO:0000313" key="12">
    <source>
        <dbReference type="EMBL" id="CCA88637.1"/>
    </source>
</evidence>
<comment type="subcellular location">
    <subcellularLocation>
        <location evidence="9">Cytoplasm</location>
    </subcellularLocation>
</comment>
<dbReference type="SFLD" id="SFLDF00271">
    <property type="entry name" value="lipoyl_synthase"/>
    <property type="match status" value="1"/>
</dbReference>
<dbReference type="InterPro" id="IPR006638">
    <property type="entry name" value="Elp3/MiaA/NifB-like_rSAM"/>
</dbReference>
<dbReference type="SFLD" id="SFLDS00029">
    <property type="entry name" value="Radical_SAM"/>
    <property type="match status" value="1"/>
</dbReference>
<dbReference type="InterPro" id="IPR058240">
    <property type="entry name" value="rSAM_sf"/>
</dbReference>
<evidence type="ECO:0000256" key="1">
    <source>
        <dbReference type="ARBA" id="ARBA00022485"/>
    </source>
</evidence>
<evidence type="ECO:0000256" key="8">
    <source>
        <dbReference type="ARBA" id="ARBA00047326"/>
    </source>
</evidence>
<dbReference type="InterPro" id="IPR031691">
    <property type="entry name" value="LIAS_N"/>
</dbReference>
<feature type="binding site" evidence="9">
    <location>
        <position position="320"/>
    </location>
    <ligand>
        <name>[4Fe-4S] cluster</name>
        <dbReference type="ChEBI" id="CHEBI:49883"/>
        <label>1</label>
    </ligand>
</feature>
<feature type="binding site" evidence="9">
    <location>
        <position position="85"/>
    </location>
    <ligand>
        <name>[4Fe-4S] cluster</name>
        <dbReference type="ChEBI" id="CHEBI:49883"/>
        <label>1</label>
    </ligand>
</feature>
<organism evidence="12">
    <name type="scientific">Ralstonia syzygii R24</name>
    <dbReference type="NCBI Taxonomy" id="907261"/>
    <lineage>
        <taxon>Bacteria</taxon>
        <taxon>Pseudomonadati</taxon>
        <taxon>Pseudomonadota</taxon>
        <taxon>Betaproteobacteria</taxon>
        <taxon>Burkholderiales</taxon>
        <taxon>Burkholderiaceae</taxon>
        <taxon>Ralstonia</taxon>
        <taxon>Ralstonia solanacearum species complex</taxon>
    </lineage>
</organism>
<evidence type="ECO:0000256" key="2">
    <source>
        <dbReference type="ARBA" id="ARBA00022490"/>
    </source>
</evidence>
<feature type="compositionally biased region" description="Low complexity" evidence="10">
    <location>
        <begin position="1"/>
        <end position="18"/>
    </location>
</feature>
<reference evidence="12" key="1">
    <citation type="journal article" date="2011" name="PLoS ONE">
        <title>Ralstonia syzygii, the Blood Disease Bacterium and some Asian R. solanacearum strains form a single genomic species despite divergent lifestyles.</title>
        <authorList>
            <person name="Remenant B."/>
            <person name="de Cambiaire J.C."/>
            <person name="Cellier G."/>
            <person name="Jacobs J.M."/>
            <person name="Mangenot S."/>
            <person name="Barbe V."/>
            <person name="Lajus A."/>
            <person name="Vallenet D."/>
            <person name="Medigue C."/>
            <person name="Fegan M."/>
            <person name="Allen C."/>
            <person name="Prior P."/>
        </authorList>
    </citation>
    <scope>NUCLEOTIDE SEQUENCE</scope>
    <source>
        <strain evidence="12">R24</strain>
    </source>
</reference>
<dbReference type="RefSeq" id="WP_197331714.1">
    <property type="nucleotide sequence ID" value="NZ_CP115944.1"/>
</dbReference>
<feature type="binding site" evidence="9">
    <location>
        <position position="110"/>
    </location>
    <ligand>
        <name>[4Fe-4S] cluster</name>
        <dbReference type="ChEBI" id="CHEBI:49883"/>
        <label>2</label>
        <note>4Fe-4S-S-AdoMet</note>
    </ligand>
</feature>
<keyword evidence="5 9" id="KW-0479">Metal-binding</keyword>
<evidence type="ECO:0000256" key="4">
    <source>
        <dbReference type="ARBA" id="ARBA00022691"/>
    </source>
</evidence>
<evidence type="ECO:0000256" key="5">
    <source>
        <dbReference type="ARBA" id="ARBA00022723"/>
    </source>
</evidence>
<dbReference type="GO" id="GO:0009249">
    <property type="term" value="P:protein lipoylation"/>
    <property type="evidence" value="ECO:0007669"/>
    <property type="project" value="UniProtKB-UniRule"/>
</dbReference>
<evidence type="ECO:0000256" key="7">
    <source>
        <dbReference type="ARBA" id="ARBA00023014"/>
    </source>
</evidence>
<dbReference type="AlphaFoldDB" id="G3A5M2"/>
<dbReference type="EMBL" id="FR854088">
    <property type="protein sequence ID" value="CCA88637.1"/>
    <property type="molecule type" value="Genomic_DNA"/>
</dbReference>
<dbReference type="InterPro" id="IPR007197">
    <property type="entry name" value="rSAM"/>
</dbReference>
<dbReference type="FunFam" id="3.20.20.70:FF:000040">
    <property type="entry name" value="Lipoyl synthase"/>
    <property type="match status" value="1"/>
</dbReference>
<keyword evidence="2 9" id="KW-0963">Cytoplasm</keyword>
<dbReference type="PROSITE" id="PS51918">
    <property type="entry name" value="RADICAL_SAM"/>
    <property type="match status" value="1"/>
</dbReference>
<keyword evidence="4 9" id="KW-0949">S-adenosyl-L-methionine</keyword>
<name>G3A5M2_9RALS</name>
<dbReference type="CDD" id="cd01335">
    <property type="entry name" value="Radical_SAM"/>
    <property type="match status" value="1"/>
</dbReference>
<dbReference type="PIRSF" id="PIRSF005963">
    <property type="entry name" value="Lipoyl_synth"/>
    <property type="match status" value="1"/>
</dbReference>
<keyword evidence="7 9" id="KW-0411">Iron-sulfur</keyword>
<proteinExistence type="inferred from homology"/>
<dbReference type="Gene3D" id="3.20.20.70">
    <property type="entry name" value="Aldolase class I"/>
    <property type="match status" value="1"/>
</dbReference>
<evidence type="ECO:0000256" key="6">
    <source>
        <dbReference type="ARBA" id="ARBA00023004"/>
    </source>
</evidence>
<dbReference type="Pfam" id="PF16881">
    <property type="entry name" value="LIAS_N"/>
    <property type="match status" value="1"/>
</dbReference>
<dbReference type="NCBIfam" id="TIGR00510">
    <property type="entry name" value="lipA"/>
    <property type="match status" value="1"/>
</dbReference>
<sequence length="338" mass="37558">MTDSASGASAVADTAAPSNEPYDATRKQKSLDKTARIPIKIVPAEKLKKPEWIRVKAATGNSRFYEIKDILRANNLVTVCEEASCPNIGECFGKGTATFMIMGDKCTRRCPFCDVGHGRPDPLDANEPENLAKTIAQLRLNYVVITSVDRDDLRDGGAQHYVDCISRTRELSPATRIEVLVPDFRGRLEKALDILQACPPDVMNHNMETVPRLYKQARPGADYAHSLKLLKDFKARNPDIPTKSGLMVGLGETDEEILQVMRDMREHDIDMLTIGQYLAPSGHHLPVLRYVHPDTFKMFEEKAYEMGFTHAAVGAMVRSSYHADQQAHEAGFAMTPNA</sequence>
<evidence type="ECO:0000256" key="3">
    <source>
        <dbReference type="ARBA" id="ARBA00022679"/>
    </source>
</evidence>
<feature type="binding site" evidence="9">
    <location>
        <position position="113"/>
    </location>
    <ligand>
        <name>[4Fe-4S] cluster</name>
        <dbReference type="ChEBI" id="CHEBI:49883"/>
        <label>2</label>
        <note>4Fe-4S-S-AdoMet</note>
    </ligand>
</feature>
<comment type="catalytic activity">
    <reaction evidence="8 9">
        <text>[[Fe-S] cluster scaffold protein carrying a second [4Fe-4S](2+) cluster] + N(6)-octanoyl-L-lysyl-[protein] + 2 oxidized [2Fe-2S]-[ferredoxin] + 2 S-adenosyl-L-methionine + 4 H(+) = [[Fe-S] cluster scaffold protein] + N(6)-[(R)-dihydrolipoyl]-L-lysyl-[protein] + 4 Fe(3+) + 2 hydrogen sulfide + 2 5'-deoxyadenosine + 2 L-methionine + 2 reduced [2Fe-2S]-[ferredoxin]</text>
        <dbReference type="Rhea" id="RHEA:16585"/>
        <dbReference type="Rhea" id="RHEA-COMP:9928"/>
        <dbReference type="Rhea" id="RHEA-COMP:10000"/>
        <dbReference type="Rhea" id="RHEA-COMP:10001"/>
        <dbReference type="Rhea" id="RHEA-COMP:10475"/>
        <dbReference type="Rhea" id="RHEA-COMP:14568"/>
        <dbReference type="Rhea" id="RHEA-COMP:14569"/>
        <dbReference type="ChEBI" id="CHEBI:15378"/>
        <dbReference type="ChEBI" id="CHEBI:17319"/>
        <dbReference type="ChEBI" id="CHEBI:29034"/>
        <dbReference type="ChEBI" id="CHEBI:29919"/>
        <dbReference type="ChEBI" id="CHEBI:33722"/>
        <dbReference type="ChEBI" id="CHEBI:33737"/>
        <dbReference type="ChEBI" id="CHEBI:33738"/>
        <dbReference type="ChEBI" id="CHEBI:57844"/>
        <dbReference type="ChEBI" id="CHEBI:59789"/>
        <dbReference type="ChEBI" id="CHEBI:78809"/>
        <dbReference type="ChEBI" id="CHEBI:83100"/>
        <dbReference type="EC" id="2.8.1.8"/>
    </reaction>
</comment>
<keyword evidence="3 9" id="KW-0808">Transferase</keyword>
<dbReference type="NCBIfam" id="NF004019">
    <property type="entry name" value="PRK05481.1"/>
    <property type="match status" value="1"/>
</dbReference>
<dbReference type="NCBIfam" id="NF009544">
    <property type="entry name" value="PRK12928.1"/>
    <property type="match status" value="1"/>
</dbReference>
<feature type="region of interest" description="Disordered" evidence="10">
    <location>
        <begin position="1"/>
        <end position="29"/>
    </location>
</feature>
<accession>G3A5M2</accession>
<dbReference type="SFLD" id="SFLDG01058">
    <property type="entry name" value="lipoyl_synthase_like"/>
    <property type="match status" value="1"/>
</dbReference>
<comment type="cofactor">
    <cofactor evidence="9">
        <name>[4Fe-4S] cluster</name>
        <dbReference type="ChEBI" id="CHEBI:49883"/>
    </cofactor>
    <text evidence="9">Binds 2 [4Fe-4S] clusters per subunit. One cluster is coordinated with 3 cysteines and an exchangeable S-adenosyl-L-methionine.</text>
</comment>
<feature type="domain" description="Radical SAM core" evidence="11">
    <location>
        <begin position="91"/>
        <end position="309"/>
    </location>
</feature>
<dbReference type="EC" id="2.8.1.8" evidence="9"/>
<evidence type="ECO:0000256" key="9">
    <source>
        <dbReference type="HAMAP-Rule" id="MF_00206"/>
    </source>
</evidence>
<reference evidence="12" key="2">
    <citation type="submission" date="2011-04" db="EMBL/GenBank/DDBJ databases">
        <authorList>
            <person name="Genoscope - CEA"/>
        </authorList>
    </citation>
    <scope>NUCLEOTIDE SEQUENCE</scope>
    <source>
        <strain evidence="12">R24</strain>
    </source>
</reference>
<gene>
    <name evidence="9 12" type="primary">lipA</name>
    <name evidence="12" type="ORF">RALSY_30388</name>
</gene>
<dbReference type="SMART" id="SM00729">
    <property type="entry name" value="Elp3"/>
    <property type="match status" value="1"/>
</dbReference>
<dbReference type="HAMAP" id="MF_00206">
    <property type="entry name" value="Lipoyl_synth"/>
    <property type="match status" value="1"/>
</dbReference>
<dbReference type="PANTHER" id="PTHR10949:SF0">
    <property type="entry name" value="LIPOYL SYNTHASE, MITOCHONDRIAL"/>
    <property type="match status" value="1"/>
</dbReference>
<keyword evidence="6 9" id="KW-0408">Iron</keyword>
<dbReference type="GO" id="GO:0046872">
    <property type="term" value="F:metal ion binding"/>
    <property type="evidence" value="ECO:0007669"/>
    <property type="project" value="UniProtKB-KW"/>
</dbReference>
<evidence type="ECO:0000259" key="11">
    <source>
        <dbReference type="PROSITE" id="PS51918"/>
    </source>
</evidence>
<dbReference type="SUPFAM" id="SSF102114">
    <property type="entry name" value="Radical SAM enzymes"/>
    <property type="match status" value="1"/>
</dbReference>
<dbReference type="PANTHER" id="PTHR10949">
    <property type="entry name" value="LIPOYL SYNTHASE"/>
    <property type="match status" value="1"/>
</dbReference>
<dbReference type="GO" id="GO:0005737">
    <property type="term" value="C:cytoplasm"/>
    <property type="evidence" value="ECO:0007669"/>
    <property type="project" value="UniProtKB-SubCell"/>
</dbReference>
<dbReference type="InterPro" id="IPR013785">
    <property type="entry name" value="Aldolase_TIM"/>
</dbReference>
<comment type="similarity">
    <text evidence="9">Belongs to the radical SAM superfamily. Lipoyl synthase family.</text>
</comment>
<feature type="binding site" evidence="9">
    <location>
        <position position="91"/>
    </location>
    <ligand>
        <name>[4Fe-4S] cluster</name>
        <dbReference type="ChEBI" id="CHEBI:49883"/>
        <label>1</label>
    </ligand>
</feature>
<feature type="binding site" evidence="9">
    <location>
        <position position="106"/>
    </location>
    <ligand>
        <name>[4Fe-4S] cluster</name>
        <dbReference type="ChEBI" id="CHEBI:49883"/>
        <label>2</label>
        <note>4Fe-4S-S-AdoMet</note>
    </ligand>
</feature>
<dbReference type="UniPathway" id="UPA00538">
    <property type="reaction ID" value="UER00593"/>
</dbReference>
<comment type="function">
    <text evidence="9">Catalyzes the radical-mediated insertion of two sulfur atoms into the C-6 and C-8 positions of the octanoyl moiety bound to the lipoyl domains of lipoate-dependent enzymes, thereby converting the octanoylated domains into lipoylated derivatives.</text>
</comment>
<dbReference type="InterPro" id="IPR003698">
    <property type="entry name" value="Lipoyl_synth"/>
</dbReference>
<keyword evidence="1 9" id="KW-0004">4Fe-4S</keyword>
<dbReference type="GO" id="GO:0016992">
    <property type="term" value="F:lipoate synthase activity"/>
    <property type="evidence" value="ECO:0007669"/>
    <property type="project" value="UniProtKB-UniRule"/>
</dbReference>
<dbReference type="GO" id="GO:0051539">
    <property type="term" value="F:4 iron, 4 sulfur cluster binding"/>
    <property type="evidence" value="ECO:0007669"/>
    <property type="project" value="UniProtKB-UniRule"/>
</dbReference>